<dbReference type="GO" id="GO:0006396">
    <property type="term" value="P:RNA processing"/>
    <property type="evidence" value="ECO:0007669"/>
    <property type="project" value="InterPro"/>
</dbReference>
<dbReference type="GO" id="GO:0042245">
    <property type="term" value="P:RNA repair"/>
    <property type="evidence" value="ECO:0007669"/>
    <property type="project" value="UniProtKB-KW"/>
</dbReference>
<dbReference type="Pfam" id="PF01139">
    <property type="entry name" value="RtcB"/>
    <property type="match status" value="1"/>
</dbReference>
<dbReference type="EMBL" id="MHMS01000022">
    <property type="protein sequence ID" value="OGZ31742.1"/>
    <property type="molecule type" value="Genomic_DNA"/>
</dbReference>
<dbReference type="GO" id="GO:0003972">
    <property type="term" value="F:RNA ligase (ATP) activity"/>
    <property type="evidence" value="ECO:0007669"/>
    <property type="project" value="TreeGrafter"/>
</dbReference>
<evidence type="ECO:0000313" key="15">
    <source>
        <dbReference type="Proteomes" id="UP000176787"/>
    </source>
</evidence>
<dbReference type="GO" id="GO:0005525">
    <property type="term" value="F:GTP binding"/>
    <property type="evidence" value="ECO:0007669"/>
    <property type="project" value="UniProtKB-KW"/>
</dbReference>
<feature type="binding site" evidence="11">
    <location>
        <begin position="389"/>
        <end position="392"/>
    </location>
    <ligand>
        <name>GMP</name>
        <dbReference type="ChEBI" id="CHEBI:58115"/>
    </ligand>
</feature>
<evidence type="ECO:0000256" key="5">
    <source>
        <dbReference type="ARBA" id="ARBA00022800"/>
    </source>
</evidence>
<evidence type="ECO:0000256" key="3">
    <source>
        <dbReference type="ARBA" id="ARBA00022723"/>
    </source>
</evidence>
<dbReference type="GO" id="GO:0046872">
    <property type="term" value="F:metal ion binding"/>
    <property type="evidence" value="ECO:0007669"/>
    <property type="project" value="UniProtKB-UniRule"/>
</dbReference>
<evidence type="ECO:0000256" key="8">
    <source>
        <dbReference type="ARBA" id="ARBA00047746"/>
    </source>
</evidence>
<dbReference type="GO" id="GO:0170057">
    <property type="term" value="F:RNA ligase (GTP) activity"/>
    <property type="evidence" value="ECO:0007669"/>
    <property type="project" value="UniProtKB-EC"/>
</dbReference>
<dbReference type="Gene3D" id="3.90.1860.10">
    <property type="entry name" value="tRNA-splicing ligase RtcB"/>
    <property type="match status" value="1"/>
</dbReference>
<feature type="binding site" evidence="12">
    <location>
        <position position="97"/>
    </location>
    <ligand>
        <name>Mn(2+)</name>
        <dbReference type="ChEBI" id="CHEBI:29035"/>
        <label>1</label>
    </ligand>
</feature>
<keyword evidence="4 11" id="KW-0547">Nucleotide-binding</keyword>
<evidence type="ECO:0000256" key="4">
    <source>
        <dbReference type="ARBA" id="ARBA00022741"/>
    </source>
</evidence>
<feature type="binding site" evidence="11">
    <location>
        <begin position="204"/>
        <end position="208"/>
    </location>
    <ligand>
        <name>GMP</name>
        <dbReference type="ChEBI" id="CHEBI:58115"/>
    </ligand>
</feature>
<accession>A0A1G2F1U8</accession>
<feature type="binding site" evidence="11">
    <location>
        <position position="370"/>
    </location>
    <ligand>
        <name>GMP</name>
        <dbReference type="ChEBI" id="CHEBI:58115"/>
    </ligand>
</feature>
<keyword evidence="2 13" id="KW-0436">Ligase</keyword>
<evidence type="ECO:0000256" key="6">
    <source>
        <dbReference type="ARBA" id="ARBA00023134"/>
    </source>
</evidence>
<dbReference type="PANTHER" id="PTHR11118">
    <property type="entry name" value="RNA-SPLICING LIGASE RTCB HOMOLOG"/>
    <property type="match status" value="1"/>
</dbReference>
<comment type="subunit">
    <text evidence="13">Monomer.</text>
</comment>
<keyword evidence="6 11" id="KW-0342">GTP-binding</keyword>
<dbReference type="Proteomes" id="UP000176787">
    <property type="component" value="Unassembled WGS sequence"/>
</dbReference>
<comment type="caution">
    <text evidence="14">The sequence shown here is derived from an EMBL/GenBank/DDBJ whole genome shotgun (WGS) entry which is preliminary data.</text>
</comment>
<feature type="active site" description="GMP-histidine intermediate" evidence="10">
    <location>
        <position position="389"/>
    </location>
</feature>
<reference evidence="14 15" key="1">
    <citation type="journal article" date="2016" name="Nat. Commun.">
        <title>Thousands of microbial genomes shed light on interconnected biogeochemical processes in an aquifer system.</title>
        <authorList>
            <person name="Anantharaman K."/>
            <person name="Brown C.T."/>
            <person name="Hug L.A."/>
            <person name="Sharon I."/>
            <person name="Castelle C.J."/>
            <person name="Probst A.J."/>
            <person name="Thomas B.C."/>
            <person name="Singh A."/>
            <person name="Wilkins M.J."/>
            <person name="Karaoz U."/>
            <person name="Brodie E.L."/>
            <person name="Williams K.H."/>
            <person name="Hubbard S.S."/>
            <person name="Banfield J.F."/>
        </authorList>
    </citation>
    <scope>NUCLEOTIDE SEQUENCE [LARGE SCALE GENOMIC DNA]</scope>
</reference>
<dbReference type="STRING" id="1801726.A3H02_01605"/>
<dbReference type="FunFam" id="3.90.1860.10:FF:000001">
    <property type="entry name" value="tRNA-splicing ligase RtcB homolog"/>
    <property type="match status" value="1"/>
</dbReference>
<feature type="binding site" evidence="12">
    <location>
        <position position="205"/>
    </location>
    <ligand>
        <name>Mn(2+)</name>
        <dbReference type="ChEBI" id="CHEBI:29035"/>
        <label>1</label>
    </ligand>
</feature>
<keyword evidence="5" id="KW-0692">RNA repair</keyword>
<keyword evidence="3 12" id="KW-0479">Metal-binding</keyword>
<keyword evidence="7 12" id="KW-0464">Manganese</keyword>
<name>A0A1G2F1U8_9BACT</name>
<gene>
    <name evidence="13" type="primary">rtcB</name>
    <name evidence="14" type="ORF">A3H02_01605</name>
</gene>
<dbReference type="SUPFAM" id="SSF103365">
    <property type="entry name" value="Hypothetical protein PH1602"/>
    <property type="match status" value="1"/>
</dbReference>
<comment type="similarity">
    <text evidence="1 13">Belongs to the RtcB family.</text>
</comment>
<dbReference type="InterPro" id="IPR036025">
    <property type="entry name" value="RtcB-like_sf"/>
</dbReference>
<comment type="cofactor">
    <cofactor evidence="12 13">
        <name>Mn(2+)</name>
        <dbReference type="ChEBI" id="CHEBI:29035"/>
    </cofactor>
    <text evidence="12 13">Binds 2 manganese ions per subunit.</text>
</comment>
<evidence type="ECO:0000256" key="12">
    <source>
        <dbReference type="PIRSR" id="PIRSR601233-3"/>
    </source>
</evidence>
<evidence type="ECO:0000256" key="11">
    <source>
        <dbReference type="PIRSR" id="PIRSR601233-2"/>
    </source>
</evidence>
<dbReference type="PANTHER" id="PTHR11118:SF1">
    <property type="entry name" value="RNA-SPLICING LIGASE RTCB HOMOLOG"/>
    <property type="match status" value="1"/>
</dbReference>
<feature type="binding site" evidence="11">
    <location>
        <position position="465"/>
    </location>
    <ligand>
        <name>GMP</name>
        <dbReference type="ChEBI" id="CHEBI:58115"/>
    </ligand>
</feature>
<evidence type="ECO:0000256" key="2">
    <source>
        <dbReference type="ARBA" id="ARBA00022598"/>
    </source>
</evidence>
<organism evidence="14 15">
    <name type="scientific">Candidatus Niyogibacteria bacterium RIFCSPLOWO2_12_FULL_41_13</name>
    <dbReference type="NCBI Taxonomy" id="1801726"/>
    <lineage>
        <taxon>Bacteria</taxon>
        <taxon>Candidatus Niyogiibacteriota</taxon>
    </lineage>
</organism>
<dbReference type="EC" id="6.5.1.-" evidence="13"/>
<sequence>MRIEDFNKISDLVWEIPKSFRKDMKVSARVFASEKILKESLRDASMNQLVNTATLPGVQKYVLAMPDVHEGYGAPIGGVFATQYPDGLISPGAVGYDINCGIRILKSDKSFDEVKPELEKLADAINKEVPSGVGRSGRLKLNDKELDEVLSKGARKIVEDGYGEPEDLKFIESQGELEGADASKVSFRAKDRGRDQLGTMGAGNHFVEVARIDELFDEGAAKTLGLFKNQTLVQIHTGSRGFGHQIATDYIKIMLRVMPKYGIILPDRELAGSPFDSKEGQDYFKAMSCGANFAWANRQLITWEVRKAWQAIFGKKEDLRVVYDIAHNLAKIEDHQVDGRVKKVIVHRKGATRAFPGQPVLIPGSMGTSSYILIGRQKAMEQSFGSSCHGAGRIMSRHAALRQVRGGELKKELEARGIAIRSGSWKGLAEESPVAYKDIEAVVDVVSQIGIAKKVARLKPIAVIKG</sequence>
<evidence type="ECO:0000256" key="1">
    <source>
        <dbReference type="ARBA" id="ARBA00008071"/>
    </source>
</evidence>
<evidence type="ECO:0000313" key="14">
    <source>
        <dbReference type="EMBL" id="OGZ31742.1"/>
    </source>
</evidence>
<evidence type="ECO:0000256" key="10">
    <source>
        <dbReference type="PIRSR" id="PIRSR601233-1"/>
    </source>
</evidence>
<protein>
    <recommendedName>
        <fullName evidence="13">tRNA-splicing ligase RtcB</fullName>
        <ecNumber evidence="13">6.5.1.-</ecNumber>
    </recommendedName>
</protein>
<evidence type="ECO:0000256" key="9">
    <source>
        <dbReference type="ARBA" id="ARBA00049514"/>
    </source>
</evidence>
<feature type="binding site" evidence="11">
    <location>
        <begin position="327"/>
        <end position="328"/>
    </location>
    <ligand>
        <name>GMP</name>
        <dbReference type="ChEBI" id="CHEBI:58115"/>
    </ligand>
</feature>
<feature type="binding site" evidence="12">
    <location>
        <position position="327"/>
    </location>
    <ligand>
        <name>Mn(2+)</name>
        <dbReference type="ChEBI" id="CHEBI:29035"/>
        <label>2</label>
    </ligand>
</feature>
<feature type="binding site" evidence="11">
    <location>
        <begin position="363"/>
        <end position="366"/>
    </location>
    <ligand>
        <name>GMP</name>
        <dbReference type="ChEBI" id="CHEBI:58115"/>
    </ligand>
</feature>
<feature type="binding site" evidence="12">
    <location>
        <position position="236"/>
    </location>
    <ligand>
        <name>Mn(2+)</name>
        <dbReference type="ChEBI" id="CHEBI:29035"/>
        <label>2</label>
    </ligand>
</feature>
<comment type="catalytic activity">
    <reaction evidence="8">
        <text>a 3'-end 3'-phospho-ribonucleotide-RNA + a 5'-end dephospho-ribonucleoside-RNA + GTP = a ribonucleotidyl-ribonucleotide-RNA + GMP + diphosphate</text>
        <dbReference type="Rhea" id="RHEA:68076"/>
        <dbReference type="Rhea" id="RHEA-COMP:10463"/>
        <dbReference type="Rhea" id="RHEA-COMP:13936"/>
        <dbReference type="Rhea" id="RHEA-COMP:17355"/>
        <dbReference type="ChEBI" id="CHEBI:33019"/>
        <dbReference type="ChEBI" id="CHEBI:37565"/>
        <dbReference type="ChEBI" id="CHEBI:58115"/>
        <dbReference type="ChEBI" id="CHEBI:83062"/>
        <dbReference type="ChEBI" id="CHEBI:138284"/>
        <dbReference type="ChEBI" id="CHEBI:173118"/>
        <dbReference type="EC" id="6.5.1.8"/>
    </reaction>
</comment>
<dbReference type="AlphaFoldDB" id="A0A1G2F1U8"/>
<comment type="catalytic activity">
    <reaction evidence="9">
        <text>a 3'-end 2',3'-cyclophospho-ribonucleotide-RNA + a 5'-end dephospho-ribonucleoside-RNA + GTP + H2O = a ribonucleotidyl-ribonucleotide-RNA + GMP + diphosphate + H(+)</text>
        <dbReference type="Rhea" id="RHEA:68080"/>
        <dbReference type="Rhea" id="RHEA-COMP:10464"/>
        <dbReference type="Rhea" id="RHEA-COMP:13936"/>
        <dbReference type="Rhea" id="RHEA-COMP:17355"/>
        <dbReference type="ChEBI" id="CHEBI:15377"/>
        <dbReference type="ChEBI" id="CHEBI:15378"/>
        <dbReference type="ChEBI" id="CHEBI:33019"/>
        <dbReference type="ChEBI" id="CHEBI:37565"/>
        <dbReference type="ChEBI" id="CHEBI:58115"/>
        <dbReference type="ChEBI" id="CHEBI:83064"/>
        <dbReference type="ChEBI" id="CHEBI:138284"/>
        <dbReference type="ChEBI" id="CHEBI:173118"/>
        <dbReference type="EC" id="6.5.1.8"/>
    </reaction>
</comment>
<evidence type="ECO:0000256" key="13">
    <source>
        <dbReference type="RuleBase" id="RU371113"/>
    </source>
</evidence>
<proteinExistence type="inferred from homology"/>
<dbReference type="InterPro" id="IPR001233">
    <property type="entry name" value="RtcB"/>
</dbReference>
<evidence type="ECO:0000256" key="7">
    <source>
        <dbReference type="ARBA" id="ARBA00023211"/>
    </source>
</evidence>